<dbReference type="InParanoid" id="A0A672KZV3"/>
<dbReference type="Ensembl" id="ENSSGRT00000018723.1">
    <property type="protein sequence ID" value="ENSSGRP00000017323.1"/>
    <property type="gene ID" value="ENSSGRG00000010490.1"/>
</dbReference>
<feature type="transmembrane region" description="Helical" evidence="6">
    <location>
        <begin position="79"/>
        <end position="99"/>
    </location>
</feature>
<evidence type="ECO:0000256" key="5">
    <source>
        <dbReference type="SAM" id="MobiDB-lite"/>
    </source>
</evidence>
<evidence type="ECO:0000256" key="6">
    <source>
        <dbReference type="SAM" id="Phobius"/>
    </source>
</evidence>
<dbReference type="InterPro" id="IPR049680">
    <property type="entry name" value="FLVCR1-2_SLC49-like"/>
</dbReference>
<dbReference type="InterPro" id="IPR036259">
    <property type="entry name" value="MFS_trans_sf"/>
</dbReference>
<dbReference type="FunCoup" id="A0A672KZV3">
    <property type="interactions" value="196"/>
</dbReference>
<feature type="transmembrane region" description="Helical" evidence="6">
    <location>
        <begin position="292"/>
        <end position="315"/>
    </location>
</feature>
<feature type="transmembrane region" description="Helical" evidence="6">
    <location>
        <begin position="428"/>
        <end position="452"/>
    </location>
</feature>
<dbReference type="SUPFAM" id="SSF103473">
    <property type="entry name" value="MFS general substrate transporter"/>
    <property type="match status" value="1"/>
</dbReference>
<feature type="transmembrane region" description="Helical" evidence="6">
    <location>
        <begin position="257"/>
        <end position="280"/>
    </location>
</feature>
<dbReference type="GO" id="GO:0022857">
    <property type="term" value="F:transmembrane transporter activity"/>
    <property type="evidence" value="ECO:0007669"/>
    <property type="project" value="InterPro"/>
</dbReference>
<sequence length="505" mass="55514">MSKLVQFHALHIYKCHRYIIYSIFLNVVFLWTRYRNNVHIEATPSFLLCSISPQAWLTFAPVADQTAQYLRVSLNLVNWLSLVYIVVAVFFSLITTWVLDTLGLRFSLIMGSWLNMLGAILRVIGMLSCIPERAIFPMVMGGQTLCAFAQPFFIFAPTKLAALWFPDHQRATANMMASMANTVGLLLANIFSPMILSYTNTLFMLLLIYAIPATIACFLATVGIRERVPPTPPSASMVTSSSEPFLQGVKLLLTNKAYVFLLVCFGSGIGVFTCFSTLLEQILCVKGYTNDFAGLCGAVAIVFGVLGAFLLGLYVDKTKKFTEVTKINMCLTSLGCSVFAVVSQLSEQKFIIGAVCAWFGFFGYSVYPIAMELGVECSYPVGEATSSGLIFVSGQIQAALYLLLLQALAKPMAESPLSVCATGTDANLSWTVPVLVMAGLCTLGTCCFVGFFHTDYRRLRAEATASPNRVTNQSTGGDTWRDNNSSCHLLTHTHTHTHTHRERKT</sequence>
<evidence type="ECO:0000313" key="8">
    <source>
        <dbReference type="Proteomes" id="UP000472262"/>
    </source>
</evidence>
<feature type="transmembrane region" description="Helical" evidence="6">
    <location>
        <begin position="134"/>
        <end position="155"/>
    </location>
</feature>
<feature type="transmembrane region" description="Helical" evidence="6">
    <location>
        <begin position="106"/>
        <end position="128"/>
    </location>
</feature>
<protein>
    <submittedName>
        <fullName evidence="7">Solute carrier family 49 member 3</fullName>
    </submittedName>
</protein>
<organism evidence="7 8">
    <name type="scientific">Sinocyclocheilus grahami</name>
    <name type="common">Dianchi golden-line fish</name>
    <name type="synonym">Barbus grahami</name>
    <dbReference type="NCBI Taxonomy" id="75366"/>
    <lineage>
        <taxon>Eukaryota</taxon>
        <taxon>Metazoa</taxon>
        <taxon>Chordata</taxon>
        <taxon>Craniata</taxon>
        <taxon>Vertebrata</taxon>
        <taxon>Euteleostomi</taxon>
        <taxon>Actinopterygii</taxon>
        <taxon>Neopterygii</taxon>
        <taxon>Teleostei</taxon>
        <taxon>Ostariophysi</taxon>
        <taxon>Cypriniformes</taxon>
        <taxon>Cyprinidae</taxon>
        <taxon>Cyprininae</taxon>
        <taxon>Sinocyclocheilus</taxon>
    </lineage>
</organism>
<comment type="subcellular location">
    <subcellularLocation>
        <location evidence="1">Membrane</location>
        <topology evidence="1">Multi-pass membrane protein</topology>
    </subcellularLocation>
</comment>
<dbReference type="PANTHER" id="PTHR10924">
    <property type="entry name" value="MAJOR FACILITATOR SUPERFAMILY PROTEIN-RELATED"/>
    <property type="match status" value="1"/>
</dbReference>
<feature type="transmembrane region" description="Helical" evidence="6">
    <location>
        <begin position="350"/>
        <end position="367"/>
    </location>
</feature>
<feature type="region of interest" description="Disordered" evidence="5">
    <location>
        <begin position="464"/>
        <end position="483"/>
    </location>
</feature>
<gene>
    <name evidence="7" type="primary">LOC107562365</name>
</gene>
<dbReference type="AlphaFoldDB" id="A0A672KZV3"/>
<dbReference type="CDD" id="cd17399">
    <property type="entry name" value="MFS_MFSD7"/>
    <property type="match status" value="1"/>
</dbReference>
<evidence type="ECO:0000256" key="3">
    <source>
        <dbReference type="ARBA" id="ARBA00022989"/>
    </source>
</evidence>
<evidence type="ECO:0000256" key="2">
    <source>
        <dbReference type="ARBA" id="ARBA00022692"/>
    </source>
</evidence>
<evidence type="ECO:0000256" key="4">
    <source>
        <dbReference type="ARBA" id="ARBA00023136"/>
    </source>
</evidence>
<keyword evidence="2 6" id="KW-0812">Transmembrane</keyword>
<accession>A0A672KZV3</accession>
<dbReference type="Pfam" id="PF07690">
    <property type="entry name" value="MFS_1"/>
    <property type="match status" value="1"/>
</dbReference>
<feature type="compositionally biased region" description="Polar residues" evidence="5">
    <location>
        <begin position="465"/>
        <end position="483"/>
    </location>
</feature>
<dbReference type="Proteomes" id="UP000472262">
    <property type="component" value="Unassembled WGS sequence"/>
</dbReference>
<evidence type="ECO:0000313" key="7">
    <source>
        <dbReference type="Ensembl" id="ENSSGRP00000017323.1"/>
    </source>
</evidence>
<reference evidence="7" key="2">
    <citation type="submission" date="2025-09" db="UniProtKB">
        <authorList>
            <consortium name="Ensembl"/>
        </authorList>
    </citation>
    <scope>IDENTIFICATION</scope>
</reference>
<keyword evidence="4 6" id="KW-0472">Membrane</keyword>
<feature type="transmembrane region" description="Helical" evidence="6">
    <location>
        <begin position="18"/>
        <end position="34"/>
    </location>
</feature>
<feature type="transmembrane region" description="Helical" evidence="6">
    <location>
        <begin position="202"/>
        <end position="224"/>
    </location>
</feature>
<dbReference type="GO" id="GO:0016020">
    <property type="term" value="C:membrane"/>
    <property type="evidence" value="ECO:0007669"/>
    <property type="project" value="UniProtKB-SubCell"/>
</dbReference>
<dbReference type="InterPro" id="IPR011701">
    <property type="entry name" value="MFS"/>
</dbReference>
<keyword evidence="8" id="KW-1185">Reference proteome</keyword>
<dbReference type="PANTHER" id="PTHR10924:SF6">
    <property type="entry name" value="SOLUTE CARRIER FAMILY 49 MEMBER A3"/>
    <property type="match status" value="1"/>
</dbReference>
<name>A0A672KZV3_SINGR</name>
<reference evidence="7" key="1">
    <citation type="submission" date="2025-08" db="UniProtKB">
        <authorList>
            <consortium name="Ensembl"/>
        </authorList>
    </citation>
    <scope>IDENTIFICATION</scope>
</reference>
<dbReference type="Gene3D" id="1.20.1250.20">
    <property type="entry name" value="MFS general substrate transporter like domains"/>
    <property type="match status" value="2"/>
</dbReference>
<feature type="transmembrane region" description="Helical" evidence="6">
    <location>
        <begin position="176"/>
        <end position="196"/>
    </location>
</feature>
<keyword evidence="3 6" id="KW-1133">Transmembrane helix</keyword>
<proteinExistence type="predicted"/>
<evidence type="ECO:0000256" key="1">
    <source>
        <dbReference type="ARBA" id="ARBA00004141"/>
    </source>
</evidence>
<feature type="transmembrane region" description="Helical" evidence="6">
    <location>
        <begin position="327"/>
        <end position="344"/>
    </location>
</feature>